<organism evidence="1 2">
    <name type="scientific">Pedobacter roseus</name>
    <dbReference type="NCBI Taxonomy" id="336820"/>
    <lineage>
        <taxon>Bacteria</taxon>
        <taxon>Pseudomonadati</taxon>
        <taxon>Bacteroidota</taxon>
        <taxon>Sphingobacteriia</taxon>
        <taxon>Sphingobacteriales</taxon>
        <taxon>Sphingobacteriaceae</taxon>
        <taxon>Pedobacter</taxon>
    </lineage>
</organism>
<accession>A0A7G9QK44</accession>
<dbReference type="Proteomes" id="UP000515806">
    <property type="component" value="Chromosome"/>
</dbReference>
<dbReference type="AlphaFoldDB" id="A0A7G9QK44"/>
<dbReference type="KEGG" id="proe:H9L23_06410"/>
<protein>
    <submittedName>
        <fullName evidence="1">Uncharacterized protein</fullName>
    </submittedName>
</protein>
<name>A0A7G9QK44_9SPHI</name>
<keyword evidence="2" id="KW-1185">Reference proteome</keyword>
<proteinExistence type="predicted"/>
<dbReference type="EMBL" id="CP060723">
    <property type="protein sequence ID" value="QNN43719.1"/>
    <property type="molecule type" value="Genomic_DNA"/>
</dbReference>
<gene>
    <name evidence="1" type="ORF">H9L23_06410</name>
</gene>
<reference evidence="1 2" key="1">
    <citation type="submission" date="2020-08" db="EMBL/GenBank/DDBJ databases">
        <title>Genome sequence of Pedobacter roseus KACC 11594T.</title>
        <authorList>
            <person name="Hyun D.-W."/>
            <person name="Bae J.-W."/>
        </authorList>
    </citation>
    <scope>NUCLEOTIDE SEQUENCE [LARGE SCALE GENOMIC DNA]</scope>
    <source>
        <strain evidence="1 2">KACC 11594</strain>
    </source>
</reference>
<sequence length="169" mass="19548">MIFLKLRWSLFFILLGVTTGSFAQNLILPGEEVLFSFETRNGKKLTLNKSKADNNIVYRFGTKDKVELEFQGKSKSSRKDFKYSFYMRGGGVQNEGMDLNYVYFSNNGFKYVVYETYEAVGNKQEIGVKIINLKTQKTTDIKGDLKTRKGTLTDFRFNKFLEIGDELFE</sequence>
<evidence type="ECO:0000313" key="2">
    <source>
        <dbReference type="Proteomes" id="UP000515806"/>
    </source>
</evidence>
<dbReference type="RefSeq" id="WP_187594183.1">
    <property type="nucleotide sequence ID" value="NZ_CP060723.1"/>
</dbReference>
<evidence type="ECO:0000313" key="1">
    <source>
        <dbReference type="EMBL" id="QNN43719.1"/>
    </source>
</evidence>